<dbReference type="InterPro" id="IPR018391">
    <property type="entry name" value="PQQ_b-propeller_rpt"/>
</dbReference>
<name>A0A1N6VZS5_9EURY</name>
<gene>
    <name evidence="2" type="ORF">SAMN05421858_0549</name>
</gene>
<dbReference type="PANTHER" id="PTHR34512">
    <property type="entry name" value="CELL SURFACE PROTEIN"/>
    <property type="match status" value="1"/>
</dbReference>
<dbReference type="Pfam" id="PF13360">
    <property type="entry name" value="PQQ_2"/>
    <property type="match status" value="2"/>
</dbReference>
<dbReference type="PROSITE" id="PS51318">
    <property type="entry name" value="TAT"/>
    <property type="match status" value="1"/>
</dbReference>
<sequence length="706" mass="75713">MVRPSDETRRTFLKLTGVALGTAGLSGTVTSDAQSSAQQDWPTFQYDAGNTGYNPVGGDPGSGAWIAWSEHVCDRRLFAPTVVDGTAYVVDTSGVLTAFDTETRETRWTANVRGLDYAPTVLGDTVYVAGTDILALSTSNGSKRWRFEIGVTESSPITTADGTLFFKTSDANGQGICWAIDAETGTERWRIRIPSGKEGEVPSAENVPPAVVDGVAYFVDKSDVYAFEAETGNPRWQTSVDGAINHAPTVANGTVYVCGERVFALSADDGATDWETSVAESALLAQSPAILDDSVIITDGREARAWSLHCENGAKQWSFEDGGDSAGTPVIADGTVYIPISGDDALVAVDVATGEQRWRVPIRNLGNSWLPAAVGDDIYVTDREGFLYAIRDSARLDWRADRTGTLAVGENVYLANDELVAFDSETGETRWTVDDGSAPTAENELLYVADGENVVAYTADGSQQWRAECDGEIATELAVTDEAVFVGGDGWIDAFDAKTGAVQWRYRGDCGNLGSVTHVTARENRAFAVMDGRVLALESGGVRWVAGENVCVIASGDAVYTGTDENEVVAYDFDGNELWRVTPENGESISHLVTGEAHEDGVYAVTTSVTSIGTDSREWLTALHDGEERWSFHPKFLPFGSLCEPVVADDTVYVGASDRRVYALSAADGSELRRFETGGEVRSVAVDADEAGDRVYAASDFVYAFE</sequence>
<evidence type="ECO:0000313" key="3">
    <source>
        <dbReference type="Proteomes" id="UP000186914"/>
    </source>
</evidence>
<evidence type="ECO:0000313" key="2">
    <source>
        <dbReference type="EMBL" id="SIQ83371.1"/>
    </source>
</evidence>
<dbReference type="InterPro" id="IPR015943">
    <property type="entry name" value="WD40/YVTN_repeat-like_dom_sf"/>
</dbReference>
<accession>A0A1N6VZS5</accession>
<dbReference type="Gene3D" id="2.130.10.10">
    <property type="entry name" value="YVTN repeat-like/Quinoprotein amine dehydrogenase"/>
    <property type="match status" value="3"/>
</dbReference>
<feature type="domain" description="Pyrrolo-quinoline quinone repeat" evidence="1">
    <location>
        <begin position="179"/>
        <end position="318"/>
    </location>
</feature>
<dbReference type="SUPFAM" id="SSF50998">
    <property type="entry name" value="Quinoprotein alcohol dehydrogenase-like"/>
    <property type="match status" value="3"/>
</dbReference>
<organism evidence="2 3">
    <name type="scientific">Haladaptatus litoreus</name>
    <dbReference type="NCBI Taxonomy" id="553468"/>
    <lineage>
        <taxon>Archaea</taxon>
        <taxon>Methanobacteriati</taxon>
        <taxon>Methanobacteriota</taxon>
        <taxon>Stenosarchaea group</taxon>
        <taxon>Halobacteria</taxon>
        <taxon>Halobacteriales</taxon>
        <taxon>Haladaptataceae</taxon>
        <taxon>Haladaptatus</taxon>
    </lineage>
</organism>
<protein>
    <submittedName>
        <fullName evidence="2">Outer membrane protein assembly factor BamB, contains PQQ-like beta-propeller repeat</fullName>
    </submittedName>
</protein>
<evidence type="ECO:0000259" key="1">
    <source>
        <dbReference type="Pfam" id="PF13360"/>
    </source>
</evidence>
<reference evidence="3" key="1">
    <citation type="submission" date="2017-01" db="EMBL/GenBank/DDBJ databases">
        <authorList>
            <person name="Varghese N."/>
            <person name="Submissions S."/>
        </authorList>
    </citation>
    <scope>NUCLEOTIDE SEQUENCE [LARGE SCALE GENOMIC DNA]</scope>
    <source>
        <strain evidence="3">CGMCC 1.7737</strain>
    </source>
</reference>
<dbReference type="InterPro" id="IPR002372">
    <property type="entry name" value="PQQ_rpt_dom"/>
</dbReference>
<dbReference type="RefSeq" id="WP_076427728.1">
    <property type="nucleotide sequence ID" value="NZ_FTNO01000001.1"/>
</dbReference>
<dbReference type="InterPro" id="IPR006311">
    <property type="entry name" value="TAT_signal"/>
</dbReference>
<dbReference type="SMART" id="SM00564">
    <property type="entry name" value="PQQ"/>
    <property type="match status" value="13"/>
</dbReference>
<dbReference type="EMBL" id="FTNO01000001">
    <property type="protein sequence ID" value="SIQ83371.1"/>
    <property type="molecule type" value="Genomic_DNA"/>
</dbReference>
<dbReference type="Gene3D" id="2.40.128.630">
    <property type="match status" value="1"/>
</dbReference>
<dbReference type="AlphaFoldDB" id="A0A1N6VZS5"/>
<keyword evidence="3" id="KW-1185">Reference proteome</keyword>
<dbReference type="PANTHER" id="PTHR34512:SF30">
    <property type="entry name" value="OUTER MEMBRANE PROTEIN ASSEMBLY FACTOR BAMB"/>
    <property type="match status" value="1"/>
</dbReference>
<feature type="domain" description="Pyrrolo-quinoline quinone repeat" evidence="1">
    <location>
        <begin position="417"/>
        <end position="544"/>
    </location>
</feature>
<dbReference type="InterPro" id="IPR011047">
    <property type="entry name" value="Quinoprotein_ADH-like_sf"/>
</dbReference>
<dbReference type="Proteomes" id="UP000186914">
    <property type="component" value="Unassembled WGS sequence"/>
</dbReference>
<proteinExistence type="predicted"/>
<dbReference type="OrthoDB" id="145878at2157"/>